<dbReference type="EMBL" id="VITK01000002">
    <property type="protein sequence ID" value="TWB03703.1"/>
    <property type="molecule type" value="Genomic_DNA"/>
</dbReference>
<feature type="region of interest" description="Disordered" evidence="1">
    <location>
        <begin position="1"/>
        <end position="25"/>
    </location>
</feature>
<evidence type="ECO:0000313" key="4">
    <source>
        <dbReference type="Proteomes" id="UP000319949"/>
    </source>
</evidence>
<evidence type="ECO:0000256" key="1">
    <source>
        <dbReference type="SAM" id="MobiDB-lite"/>
    </source>
</evidence>
<protein>
    <submittedName>
        <fullName evidence="3">Arylsulfatase</fullName>
    </submittedName>
</protein>
<dbReference type="Pfam" id="PF00884">
    <property type="entry name" value="Sulfatase"/>
    <property type="match status" value="1"/>
</dbReference>
<dbReference type="InterPro" id="IPR017850">
    <property type="entry name" value="Alkaline_phosphatase_core_sf"/>
</dbReference>
<organism evidence="3 4">
    <name type="scientific">Bradyrhizobium stylosanthis</name>
    <dbReference type="NCBI Taxonomy" id="1803665"/>
    <lineage>
        <taxon>Bacteria</taxon>
        <taxon>Pseudomonadati</taxon>
        <taxon>Pseudomonadota</taxon>
        <taxon>Alphaproteobacteria</taxon>
        <taxon>Hyphomicrobiales</taxon>
        <taxon>Nitrobacteraceae</taxon>
        <taxon>Bradyrhizobium</taxon>
    </lineage>
</organism>
<evidence type="ECO:0000313" key="3">
    <source>
        <dbReference type="EMBL" id="TWB03703.1"/>
    </source>
</evidence>
<feature type="compositionally biased region" description="Basic and acidic residues" evidence="1">
    <location>
        <begin position="1"/>
        <end position="24"/>
    </location>
</feature>
<dbReference type="PANTHER" id="PTHR43751">
    <property type="entry name" value="SULFATASE"/>
    <property type="match status" value="1"/>
</dbReference>
<proteinExistence type="predicted"/>
<keyword evidence="4" id="KW-1185">Reference proteome</keyword>
<feature type="domain" description="Sulfatase N-terminal" evidence="2">
    <location>
        <begin position="66"/>
        <end position="414"/>
    </location>
</feature>
<dbReference type="STRING" id="1803665.GCA_001641335_02349"/>
<dbReference type="Proteomes" id="UP000319949">
    <property type="component" value="Unassembled WGS sequence"/>
</dbReference>
<dbReference type="InterPro" id="IPR006311">
    <property type="entry name" value="TAT_signal"/>
</dbReference>
<dbReference type="PANTHER" id="PTHR43751:SF2">
    <property type="entry name" value="SULFATASE N-TERMINAL DOMAIN-CONTAINING PROTEIN"/>
    <property type="match status" value="1"/>
</dbReference>
<dbReference type="SUPFAM" id="SSF53649">
    <property type="entry name" value="Alkaline phosphatase-like"/>
    <property type="match status" value="1"/>
</dbReference>
<accession>A0A560E355</accession>
<gene>
    <name evidence="3" type="ORF">FBZ96_102176</name>
</gene>
<reference evidence="3 4" key="1">
    <citation type="submission" date="2019-06" db="EMBL/GenBank/DDBJ databases">
        <title>Genomic Encyclopedia of Type Strains, Phase IV (KMG-V): Genome sequencing to study the core and pangenomes of soil and plant-associated prokaryotes.</title>
        <authorList>
            <person name="Whitman W."/>
        </authorList>
    </citation>
    <scope>NUCLEOTIDE SEQUENCE [LARGE SCALE GENOMIC DNA]</scope>
    <source>
        <strain evidence="3 4">BR 510</strain>
    </source>
</reference>
<dbReference type="OrthoDB" id="9803751at2"/>
<dbReference type="PROSITE" id="PS51318">
    <property type="entry name" value="TAT"/>
    <property type="match status" value="1"/>
</dbReference>
<dbReference type="InterPro" id="IPR000917">
    <property type="entry name" value="Sulfatase_N"/>
</dbReference>
<dbReference type="CDD" id="cd16142">
    <property type="entry name" value="ARS_like"/>
    <property type="match status" value="1"/>
</dbReference>
<sequence length="575" mass="64207">MSKTAEDPVEMRRQPTSSRSDRPFMSRRNILLAGTAMAAASAMSPGAVIPAAQAQQNQPAASARRPNILVIFGDDIGMWNVSAYNNGLMGWTPNIDRVGKEGIIFTDHYGQPSCTAGRAAFIMGQLPIRTGMTTVGIPGSTRGIQKTDPTLAEVLKPLGYRTAQFGKNHLGDRNEFLPTMHGFDYWFGNLYHLNAEEEPEELDYPGQKNPAYKQKFGPRGVLRAWATDVDDPTTDPKFGRVGKQRFEDTGPLSRKRMETIDKEVLDETLKWMDTNAKGDQPFFVWFNSTAIHVWSHPNPKYVQMAVDEGRAEEDVVRARMIEHDEHVGALLKKLDDLGVANNTIVVYTTDNGNELLYWPDGGYAPFRGEKGTTWEGGVRVPCMVRWPGQIPPGQVSNEVQAHEDIYLTLATAAGQTGLKEKLLSGAQLGPTQYKVHLDGYDNTALWTGKSNKSARREFFYYDETDLMAIRVDDWKIAFGVKKDNSWFNEKSYPSIPYVFNLRMDPMEKMDPESHEWGYAGRKFFAQKLWAPTAAGPFVQAHLESLAAFPPGQGADTLSMKKAVDDAMKKLNKHGE</sequence>
<dbReference type="Gene3D" id="3.40.720.10">
    <property type="entry name" value="Alkaline Phosphatase, subunit A"/>
    <property type="match status" value="1"/>
</dbReference>
<dbReference type="InterPro" id="IPR052701">
    <property type="entry name" value="GAG_Ulvan_Degrading_Sulfatases"/>
</dbReference>
<comment type="caution">
    <text evidence="3">The sequence shown here is derived from an EMBL/GenBank/DDBJ whole genome shotgun (WGS) entry which is preliminary data.</text>
</comment>
<name>A0A560E355_9BRAD</name>
<dbReference type="Gene3D" id="3.30.1120.10">
    <property type="match status" value="1"/>
</dbReference>
<evidence type="ECO:0000259" key="2">
    <source>
        <dbReference type="Pfam" id="PF00884"/>
    </source>
</evidence>
<dbReference type="AlphaFoldDB" id="A0A560E355"/>